<proteinExistence type="predicted"/>
<accession>A0A1D1VJN0</accession>
<feature type="region of interest" description="Disordered" evidence="1">
    <location>
        <begin position="83"/>
        <end position="138"/>
    </location>
</feature>
<feature type="compositionally biased region" description="Low complexity" evidence="1">
    <location>
        <begin position="87"/>
        <end position="112"/>
    </location>
</feature>
<dbReference type="Proteomes" id="UP000186922">
    <property type="component" value="Unassembled WGS sequence"/>
</dbReference>
<protein>
    <submittedName>
        <fullName evidence="2">Uncharacterized protein</fullName>
    </submittedName>
</protein>
<dbReference type="AlphaFoldDB" id="A0A1D1VJN0"/>
<gene>
    <name evidence="2" type="primary">RvY_10878-1</name>
    <name evidence="2" type="synonym">RvY_10878.1</name>
    <name evidence="2" type="ORF">RvY_10878</name>
</gene>
<feature type="compositionally biased region" description="Polar residues" evidence="1">
    <location>
        <begin position="116"/>
        <end position="126"/>
    </location>
</feature>
<keyword evidence="3" id="KW-1185">Reference proteome</keyword>
<dbReference type="EMBL" id="BDGG01000005">
    <property type="protein sequence ID" value="GAU99947.1"/>
    <property type="molecule type" value="Genomic_DNA"/>
</dbReference>
<organism evidence="2 3">
    <name type="scientific">Ramazzottius varieornatus</name>
    <name type="common">Water bear</name>
    <name type="synonym">Tardigrade</name>
    <dbReference type="NCBI Taxonomy" id="947166"/>
    <lineage>
        <taxon>Eukaryota</taxon>
        <taxon>Metazoa</taxon>
        <taxon>Ecdysozoa</taxon>
        <taxon>Tardigrada</taxon>
        <taxon>Eutardigrada</taxon>
        <taxon>Parachela</taxon>
        <taxon>Hypsibioidea</taxon>
        <taxon>Ramazzottiidae</taxon>
        <taxon>Ramazzottius</taxon>
    </lineage>
</organism>
<evidence type="ECO:0000313" key="2">
    <source>
        <dbReference type="EMBL" id="GAU99947.1"/>
    </source>
</evidence>
<evidence type="ECO:0000313" key="3">
    <source>
        <dbReference type="Proteomes" id="UP000186922"/>
    </source>
</evidence>
<name>A0A1D1VJN0_RAMVA</name>
<sequence>MDRQDALTRLRSLHDLERCLGHPACQLSDCDKGKILIVILEAKRVCEGLARGCCQGQCPDQRQMGPWCQRCPPNSCECPPGYKGDRGQQPQQQYNYGQQQGYGNQYQKPQQGHRSFYNNGNSNQGNFCGGRGPMEQQNSMMDFGQGFGHNQDVQEYNRGRHGTRGFGGDFHPGQMDGRYSNEGNNRDHNSYGGSYNGSQYNERLHELESNVSSMTLHQGMNNQRRKTRDATAVWLIWSRKITNSNGQSRSQSSLFRSC</sequence>
<reference evidence="2 3" key="1">
    <citation type="journal article" date="2016" name="Nat. Commun.">
        <title>Extremotolerant tardigrade genome and improved radiotolerance of human cultured cells by tardigrade-unique protein.</title>
        <authorList>
            <person name="Hashimoto T."/>
            <person name="Horikawa D.D."/>
            <person name="Saito Y."/>
            <person name="Kuwahara H."/>
            <person name="Kozuka-Hata H."/>
            <person name="Shin-I T."/>
            <person name="Minakuchi Y."/>
            <person name="Ohishi K."/>
            <person name="Motoyama A."/>
            <person name="Aizu T."/>
            <person name="Enomoto A."/>
            <person name="Kondo K."/>
            <person name="Tanaka S."/>
            <person name="Hara Y."/>
            <person name="Koshikawa S."/>
            <person name="Sagara H."/>
            <person name="Miura T."/>
            <person name="Yokobori S."/>
            <person name="Miyagawa K."/>
            <person name="Suzuki Y."/>
            <person name="Kubo T."/>
            <person name="Oyama M."/>
            <person name="Kohara Y."/>
            <person name="Fujiyama A."/>
            <person name="Arakawa K."/>
            <person name="Katayama T."/>
            <person name="Toyoda A."/>
            <person name="Kunieda T."/>
        </authorList>
    </citation>
    <scope>NUCLEOTIDE SEQUENCE [LARGE SCALE GENOMIC DNA]</scope>
    <source>
        <strain evidence="2 3">YOKOZUNA-1</strain>
    </source>
</reference>
<evidence type="ECO:0000256" key="1">
    <source>
        <dbReference type="SAM" id="MobiDB-lite"/>
    </source>
</evidence>
<comment type="caution">
    <text evidence="2">The sequence shown here is derived from an EMBL/GenBank/DDBJ whole genome shotgun (WGS) entry which is preliminary data.</text>
</comment>